<reference evidence="1" key="1">
    <citation type="journal article" date="2009" name="Plant Mol. Biol.">
        <title>Insights into corn genes derived from large-scale cDNA sequencing.</title>
        <authorList>
            <person name="Alexandrov N.N."/>
            <person name="Brover V.V."/>
            <person name="Freidin S."/>
            <person name="Troukhan M.E."/>
            <person name="Tatarinova T.V."/>
            <person name="Zhang H."/>
            <person name="Swaller T.J."/>
            <person name="Lu Y.P."/>
            <person name="Bouck J."/>
            <person name="Flavell R.B."/>
            <person name="Feldmann K.A."/>
        </authorList>
    </citation>
    <scope>NUCLEOTIDE SEQUENCE</scope>
</reference>
<evidence type="ECO:0000313" key="1">
    <source>
        <dbReference type="EMBL" id="ACG24021.1"/>
    </source>
</evidence>
<organism evidence="1">
    <name type="scientific">Zea mays</name>
    <name type="common">Maize</name>
    <dbReference type="NCBI Taxonomy" id="4577"/>
    <lineage>
        <taxon>Eukaryota</taxon>
        <taxon>Viridiplantae</taxon>
        <taxon>Streptophyta</taxon>
        <taxon>Embryophyta</taxon>
        <taxon>Tracheophyta</taxon>
        <taxon>Spermatophyta</taxon>
        <taxon>Magnoliopsida</taxon>
        <taxon>Liliopsida</taxon>
        <taxon>Poales</taxon>
        <taxon>Poaceae</taxon>
        <taxon>PACMAD clade</taxon>
        <taxon>Panicoideae</taxon>
        <taxon>Andropogonodae</taxon>
        <taxon>Andropogoneae</taxon>
        <taxon>Tripsacinae</taxon>
        <taxon>Zea</taxon>
    </lineage>
</organism>
<sequence>MAPVEAEQHRRRALALAAHDASGAVSPIRISRRYAYAFAHAACGWCWQLAVARRRCPLDLFLAAA</sequence>
<name>B6SGN8_MAIZE</name>
<proteinExistence type="evidence at transcript level"/>
<dbReference type="AlphaFoldDB" id="B6SGN8"/>
<protein>
    <submittedName>
        <fullName evidence="1">Uncharacterized protein</fullName>
    </submittedName>
</protein>
<dbReference type="EMBL" id="EU951903">
    <property type="protein sequence ID" value="ACG24021.1"/>
    <property type="molecule type" value="mRNA"/>
</dbReference>
<accession>B6SGN8</accession>